<keyword evidence="3" id="KW-1185">Reference proteome</keyword>
<evidence type="ECO:0000313" key="2">
    <source>
        <dbReference type="EMBL" id="MEX3736963.1"/>
    </source>
</evidence>
<reference evidence="2 3" key="1">
    <citation type="submission" date="2024-04" db="EMBL/GenBank/DDBJ databases">
        <title>Genomic Markers of Mycobacteria.</title>
        <authorList>
            <person name="Soliman M.S."/>
            <person name="Elkholy A."/>
            <person name="Soliman N.S."/>
            <person name="Abbas A."/>
            <person name="Khayrat S."/>
            <person name="Shawky S."/>
        </authorList>
    </citation>
    <scope>NUCLEOTIDE SEQUENCE [LARGE SCALE GENOMIC DNA]</scope>
    <source>
        <strain evidence="2 3">Egy-CU-AM5</strain>
    </source>
</reference>
<sequence>MRKPRLWHVLAAGTFTLIVLAALFNSALLGFAGFALGVAACVSGWHRAKALAKHAKDVSTVEHFLRTVPEGGEGYVATDNLRAVLVAGAAAATYLIHERLYIGAADGPQVFERADRYREAARRANAQYVLRVPTMEGIAAVEAGEELAPPDTHTPASDSDEDTSANTDWRSALANTESEEWS</sequence>
<accession>A0ABV3VA62</accession>
<feature type="region of interest" description="Disordered" evidence="1">
    <location>
        <begin position="142"/>
        <end position="182"/>
    </location>
</feature>
<evidence type="ECO:0000313" key="3">
    <source>
        <dbReference type="Proteomes" id="UP001558474"/>
    </source>
</evidence>
<gene>
    <name evidence="2" type="ORF">ABFW12_01805</name>
</gene>
<protein>
    <submittedName>
        <fullName evidence="2">Uncharacterized protein</fullName>
    </submittedName>
</protein>
<name>A0ABV3VA62_9MYCO</name>
<feature type="compositionally biased region" description="Polar residues" evidence="1">
    <location>
        <begin position="164"/>
        <end position="176"/>
    </location>
</feature>
<evidence type="ECO:0000256" key="1">
    <source>
        <dbReference type="SAM" id="MobiDB-lite"/>
    </source>
</evidence>
<dbReference type="RefSeq" id="WP_368572287.1">
    <property type="nucleotide sequence ID" value="NZ_JBDLOU010000003.1"/>
</dbReference>
<comment type="caution">
    <text evidence="2">The sequence shown here is derived from an EMBL/GenBank/DDBJ whole genome shotgun (WGS) entry which is preliminary data.</text>
</comment>
<dbReference type="Proteomes" id="UP001558474">
    <property type="component" value="Unassembled WGS sequence"/>
</dbReference>
<organism evidence="2 3">
    <name type="scientific">Mycolicibacterium porcinum</name>
    <dbReference type="NCBI Taxonomy" id="39693"/>
    <lineage>
        <taxon>Bacteria</taxon>
        <taxon>Bacillati</taxon>
        <taxon>Actinomycetota</taxon>
        <taxon>Actinomycetes</taxon>
        <taxon>Mycobacteriales</taxon>
        <taxon>Mycobacteriaceae</taxon>
        <taxon>Mycolicibacterium</taxon>
    </lineage>
</organism>
<proteinExistence type="predicted"/>
<dbReference type="EMBL" id="JBDLOU010000003">
    <property type="protein sequence ID" value="MEX3736963.1"/>
    <property type="molecule type" value="Genomic_DNA"/>
</dbReference>